<dbReference type="InterPro" id="IPR038404">
    <property type="entry name" value="TRAP_DctP_sf"/>
</dbReference>
<name>A0A382IMG3_9ZZZZ</name>
<evidence type="ECO:0000256" key="1">
    <source>
        <dbReference type="ARBA" id="ARBA00022729"/>
    </source>
</evidence>
<dbReference type="GO" id="GO:0055085">
    <property type="term" value="P:transmembrane transport"/>
    <property type="evidence" value="ECO:0007669"/>
    <property type="project" value="InterPro"/>
</dbReference>
<organism evidence="2">
    <name type="scientific">marine metagenome</name>
    <dbReference type="NCBI Taxonomy" id="408172"/>
    <lineage>
        <taxon>unclassified sequences</taxon>
        <taxon>metagenomes</taxon>
        <taxon>ecological metagenomes</taxon>
    </lineage>
</organism>
<gene>
    <name evidence="2" type="ORF">METZ01_LOCUS252725</name>
</gene>
<accession>A0A382IMG3</accession>
<proteinExistence type="predicted"/>
<evidence type="ECO:0000313" key="2">
    <source>
        <dbReference type="EMBL" id="SVB99871.1"/>
    </source>
</evidence>
<dbReference type="EMBL" id="UINC01067826">
    <property type="protein sequence ID" value="SVB99871.1"/>
    <property type="molecule type" value="Genomic_DNA"/>
</dbReference>
<dbReference type="Gene3D" id="3.40.190.170">
    <property type="entry name" value="Bacterial extracellular solute-binding protein, family 7"/>
    <property type="match status" value="1"/>
</dbReference>
<dbReference type="PANTHER" id="PTHR33376:SF5">
    <property type="entry name" value="EXTRACYTOPLASMIC SOLUTE RECEPTOR PROTEIN"/>
    <property type="match status" value="1"/>
</dbReference>
<dbReference type="InterPro" id="IPR018389">
    <property type="entry name" value="DctP_fam"/>
</dbReference>
<dbReference type="PANTHER" id="PTHR33376">
    <property type="match status" value="1"/>
</dbReference>
<keyword evidence="1" id="KW-0732">Signal</keyword>
<protein>
    <submittedName>
        <fullName evidence="2">Uncharacterized protein</fullName>
    </submittedName>
</protein>
<sequence length="360" mass="40255">MKTNHLKKGSTFAVAAAIAFAVSISVASAASFTLKIGSGQPMKPIEPINVANYYLVPTIEKRVAAETSHKIKFIKLWSTVSSPFDVLENVQKKLFDIGLFCACFEPTKASHLAFHYYLPMVTDDPVTQLKITRKVYSEFPEWEGDTKKFNQTVLGAPAFSSYGIGTTFGWKKMTDLAGHKLAGAGLNLPWLKLLSDVTVIQTNLNEAYNSLQSGVYEGVVIFPPAWKGFKLDEPAKFYTEVGWGATTLYQMTINNDTWAKLPNEVKKIFNEEKENWMLKASQMARKKYDSSLAALKKDGSTLYKLPYDQRAAMAKAYDSWANAEAKKLDEKGLPASKLFRRYLNIAEEAGIKLPHKYNIK</sequence>
<dbReference type="AlphaFoldDB" id="A0A382IMG3"/>
<reference evidence="2" key="1">
    <citation type="submission" date="2018-05" db="EMBL/GenBank/DDBJ databases">
        <authorList>
            <person name="Lanie J.A."/>
            <person name="Ng W.-L."/>
            <person name="Kazmierczak K.M."/>
            <person name="Andrzejewski T.M."/>
            <person name="Davidsen T.M."/>
            <person name="Wayne K.J."/>
            <person name="Tettelin H."/>
            <person name="Glass J.I."/>
            <person name="Rusch D."/>
            <person name="Podicherti R."/>
            <person name="Tsui H.-C.T."/>
            <person name="Winkler M.E."/>
        </authorList>
    </citation>
    <scope>NUCLEOTIDE SEQUENCE</scope>
</reference>
<dbReference type="Pfam" id="PF03480">
    <property type="entry name" value="DctP"/>
    <property type="match status" value="1"/>
</dbReference>